<evidence type="ECO:0000259" key="14">
    <source>
        <dbReference type="Pfam" id="PF00593"/>
    </source>
</evidence>
<evidence type="ECO:0000256" key="13">
    <source>
        <dbReference type="SAM" id="SignalP"/>
    </source>
</evidence>
<evidence type="ECO:0000256" key="1">
    <source>
        <dbReference type="ARBA" id="ARBA00004571"/>
    </source>
</evidence>
<feature type="chain" id="PRO_5047104957" evidence="13">
    <location>
        <begin position="43"/>
        <end position="877"/>
    </location>
</feature>
<keyword evidence="6" id="KW-0408">Iron</keyword>
<dbReference type="PANTHER" id="PTHR32552">
    <property type="entry name" value="FERRICHROME IRON RECEPTOR-RELATED"/>
    <property type="match status" value="1"/>
</dbReference>
<evidence type="ECO:0000256" key="6">
    <source>
        <dbReference type="ARBA" id="ARBA00023004"/>
    </source>
</evidence>
<dbReference type="Pfam" id="PF00593">
    <property type="entry name" value="TonB_dep_Rec_b-barrel"/>
    <property type="match status" value="1"/>
</dbReference>
<evidence type="ECO:0000256" key="7">
    <source>
        <dbReference type="ARBA" id="ARBA00023065"/>
    </source>
</evidence>
<dbReference type="PANTHER" id="PTHR32552:SF81">
    <property type="entry name" value="TONB-DEPENDENT OUTER MEMBRANE RECEPTOR"/>
    <property type="match status" value="1"/>
</dbReference>
<comment type="caution">
    <text evidence="16">The sequence shown here is derived from an EMBL/GenBank/DDBJ whole genome shotgun (WGS) entry which is preliminary data.</text>
</comment>
<keyword evidence="13" id="KW-0732">Signal</keyword>
<feature type="signal peptide" evidence="13">
    <location>
        <begin position="1"/>
        <end position="42"/>
    </location>
</feature>
<dbReference type="SUPFAM" id="SSF56935">
    <property type="entry name" value="Porins"/>
    <property type="match status" value="1"/>
</dbReference>
<evidence type="ECO:0000256" key="4">
    <source>
        <dbReference type="ARBA" id="ARBA00022496"/>
    </source>
</evidence>
<evidence type="ECO:0000256" key="2">
    <source>
        <dbReference type="ARBA" id="ARBA00022448"/>
    </source>
</evidence>
<evidence type="ECO:0000313" key="17">
    <source>
        <dbReference type="Proteomes" id="UP001557484"/>
    </source>
</evidence>
<organism evidence="16 17">
    <name type="scientific">Zhongshania arctica</name>
    <dbReference type="NCBI Taxonomy" id="3238302"/>
    <lineage>
        <taxon>Bacteria</taxon>
        <taxon>Pseudomonadati</taxon>
        <taxon>Pseudomonadota</taxon>
        <taxon>Gammaproteobacteria</taxon>
        <taxon>Cellvibrionales</taxon>
        <taxon>Spongiibacteraceae</taxon>
        <taxon>Zhongshania</taxon>
    </lineage>
</organism>
<dbReference type="EMBL" id="JBFRYB010000001">
    <property type="protein sequence ID" value="MEX1664807.1"/>
    <property type="molecule type" value="Genomic_DNA"/>
</dbReference>
<dbReference type="RefSeq" id="WP_368374925.1">
    <property type="nucleotide sequence ID" value="NZ_JBFRYB010000001.1"/>
</dbReference>
<accession>A0ABV3TTB6</accession>
<keyword evidence="2 11" id="KW-0813">Transport</keyword>
<evidence type="ECO:0000256" key="9">
    <source>
        <dbReference type="ARBA" id="ARBA00023136"/>
    </source>
</evidence>
<dbReference type="PROSITE" id="PS52016">
    <property type="entry name" value="TONB_DEPENDENT_REC_3"/>
    <property type="match status" value="1"/>
</dbReference>
<dbReference type="Gene3D" id="2.40.170.20">
    <property type="entry name" value="TonB-dependent receptor, beta-barrel domain"/>
    <property type="match status" value="2"/>
</dbReference>
<evidence type="ECO:0000256" key="11">
    <source>
        <dbReference type="PROSITE-ProRule" id="PRU01360"/>
    </source>
</evidence>
<keyword evidence="8 12" id="KW-0798">TonB box</keyword>
<feature type="domain" description="TonB-dependent receptor plug" evidence="15">
    <location>
        <begin position="64"/>
        <end position="168"/>
    </location>
</feature>
<evidence type="ECO:0000256" key="12">
    <source>
        <dbReference type="RuleBase" id="RU003357"/>
    </source>
</evidence>
<dbReference type="Proteomes" id="UP001557484">
    <property type="component" value="Unassembled WGS sequence"/>
</dbReference>
<dbReference type="Pfam" id="PF07715">
    <property type="entry name" value="Plug"/>
    <property type="match status" value="1"/>
</dbReference>
<gene>
    <name evidence="16" type="ORF">AB4875_04860</name>
</gene>
<keyword evidence="9 11" id="KW-0472">Membrane</keyword>
<comment type="subcellular location">
    <subcellularLocation>
        <location evidence="1 11">Cell outer membrane</location>
        <topology evidence="1 11">Multi-pass membrane protein</topology>
    </subcellularLocation>
</comment>
<keyword evidence="5 11" id="KW-0812">Transmembrane</keyword>
<keyword evidence="17" id="KW-1185">Reference proteome</keyword>
<reference evidence="16 17" key="1">
    <citation type="journal article" date="2011" name="Int. J. Syst. Evol. Microbiol.">
        <title>Zhongshania antarctica gen. nov., sp. nov. and Zhongshania guokunii sp. nov., gammaproteobacteria respectively isolated from coastal attached (fast) ice and surface seawater of the Antarctic.</title>
        <authorList>
            <person name="Li H.J."/>
            <person name="Zhang X.Y."/>
            <person name="Chen C.X."/>
            <person name="Zhang Y.J."/>
            <person name="Gao Z.M."/>
            <person name="Yu Y."/>
            <person name="Chen X.L."/>
            <person name="Chen B."/>
            <person name="Zhang Y.Z."/>
        </authorList>
    </citation>
    <scope>NUCLEOTIDE SEQUENCE [LARGE SCALE GENOMIC DNA]</scope>
    <source>
        <strain evidence="16 17">R06B22</strain>
    </source>
</reference>
<dbReference type="InterPro" id="IPR036942">
    <property type="entry name" value="Beta-barrel_TonB_sf"/>
</dbReference>
<evidence type="ECO:0000256" key="10">
    <source>
        <dbReference type="ARBA" id="ARBA00023237"/>
    </source>
</evidence>
<name>A0ABV3TTB6_9GAMM</name>
<evidence type="ECO:0000256" key="5">
    <source>
        <dbReference type="ARBA" id="ARBA00022692"/>
    </source>
</evidence>
<keyword evidence="3 11" id="KW-1134">Transmembrane beta strand</keyword>
<evidence type="ECO:0000256" key="3">
    <source>
        <dbReference type="ARBA" id="ARBA00022452"/>
    </source>
</evidence>
<evidence type="ECO:0000313" key="16">
    <source>
        <dbReference type="EMBL" id="MEX1664807.1"/>
    </source>
</evidence>
<comment type="similarity">
    <text evidence="11 12">Belongs to the TonB-dependent receptor family.</text>
</comment>
<dbReference type="InterPro" id="IPR012910">
    <property type="entry name" value="Plug_dom"/>
</dbReference>
<evidence type="ECO:0000256" key="8">
    <source>
        <dbReference type="ARBA" id="ARBA00023077"/>
    </source>
</evidence>
<evidence type="ECO:0000259" key="15">
    <source>
        <dbReference type="Pfam" id="PF07715"/>
    </source>
</evidence>
<dbReference type="InterPro" id="IPR039426">
    <property type="entry name" value="TonB-dep_rcpt-like"/>
</dbReference>
<sequence>MNNNNKLRHYRLPTARPNKSKIGHQCIAALLAAALMPSSSFANKSSGTLEEVLVTARKRSESMQTIPIAVSALTGQDLLDRGISNTKELTKMIPSLEIREGQANQIYIRGIGERTGFARVDPAVGVYLDDLFLPRSDGQLLDTVDVQSIQVLRGPQGTLFGKNTTGGALVVSLIKPNDSHEAYVDVGAGNFGQRHLKAAINVPISDTFFSRVAVNINKNNGFIEDVSNGRSNSSIDRQSLLFQTRWEASESFSIDTQAFLGKVRENFPGANCNVPSNHALYIEGLWVAHPGDTDPSNLTAFRENCESNSRQRLGDLKSNEGENAQLNKDLDTLLLAATTEWEISDSLSFKTVIGLRGEKEGPIQASDTDGGPALWGSYVNTEDSNRRSYSLELQLNGDAFSQRLNYTTGLFLMHETNTENFTITNTLRGLDAQTVGEIGLGEKPTRPVPGGTIPLIGFVGAPLIASEFDLANTTAALFAQGSFDLTQQLEITLGFRITAERRESELTTLEADMDAIGERITGSGLFGNGMTVGVFGPGAEGFYPYLGPLGWRDDPVSIAAALFPDANGDALLDYPVNPNSFRRETREEVFTQSTPMLSVSYTLPEQWLDGSFIDSSMLYATWSRGFKSGFFEPRGIDGLQKIEPEVVTNHEIGFKVDAFDRSLRINAAFYAMDFNDQQLIAVGADSQQNIAVVFSNAGKSEIRGAEFEINWLPLPALAFNAALSINNYRYLEFTELDLQAAVIGQEKRVDRTNETFPVTPDKSASIGVQYTWSGDFGEISPRIDVSYKSAIFYGFDPGSYAIFKQDEELAGQPAYALIDARLSWQNPAGDTTVSGWVKNLSDERYRIGVVAVADSSGIYNQAYGEPRMFGIDIRKTY</sequence>
<dbReference type="InterPro" id="IPR000531">
    <property type="entry name" value="Beta-barrel_TonB"/>
</dbReference>
<keyword evidence="4" id="KW-0410">Iron transport</keyword>
<keyword evidence="7" id="KW-0406">Ion transport</keyword>
<protein>
    <submittedName>
        <fullName evidence="16">TonB-dependent receptor</fullName>
    </submittedName>
</protein>
<feature type="domain" description="TonB-dependent receptor-like beta-barrel" evidence="14">
    <location>
        <begin position="308"/>
        <end position="840"/>
    </location>
</feature>
<keyword evidence="16" id="KW-0675">Receptor</keyword>
<keyword evidence="10 11" id="KW-0998">Cell outer membrane</keyword>
<proteinExistence type="inferred from homology"/>